<dbReference type="Proteomes" id="UP000803844">
    <property type="component" value="Unassembled WGS sequence"/>
</dbReference>
<dbReference type="GeneID" id="63842762"/>
<organism evidence="5 6">
    <name type="scientific">Cryphonectria parasitica (strain ATCC 38755 / EP155)</name>
    <dbReference type="NCBI Taxonomy" id="660469"/>
    <lineage>
        <taxon>Eukaryota</taxon>
        <taxon>Fungi</taxon>
        <taxon>Dikarya</taxon>
        <taxon>Ascomycota</taxon>
        <taxon>Pezizomycotina</taxon>
        <taxon>Sordariomycetes</taxon>
        <taxon>Sordariomycetidae</taxon>
        <taxon>Diaporthales</taxon>
        <taxon>Cryphonectriaceae</taxon>
        <taxon>Cryphonectria-Endothia species complex</taxon>
        <taxon>Cryphonectria</taxon>
    </lineage>
</organism>
<evidence type="ECO:0000256" key="2">
    <source>
        <dbReference type="ARBA" id="ARBA00022617"/>
    </source>
</evidence>
<evidence type="ECO:0000313" key="5">
    <source>
        <dbReference type="EMBL" id="KAF3761197.1"/>
    </source>
</evidence>
<evidence type="ECO:0000256" key="1">
    <source>
        <dbReference type="ARBA" id="ARBA00010617"/>
    </source>
</evidence>
<keyword evidence="6" id="KW-1185">Reference proteome</keyword>
<dbReference type="GO" id="GO:0005506">
    <property type="term" value="F:iron ion binding"/>
    <property type="evidence" value="ECO:0007669"/>
    <property type="project" value="InterPro"/>
</dbReference>
<comment type="similarity">
    <text evidence="1">Belongs to the cytochrome P450 family.</text>
</comment>
<keyword evidence="4" id="KW-0408">Iron</keyword>
<keyword evidence="2" id="KW-0349">Heme</keyword>
<comment type="caution">
    <text evidence="5">The sequence shown here is derived from an EMBL/GenBank/DDBJ whole genome shotgun (WGS) entry which is preliminary data.</text>
</comment>
<name>A0A9P4XTY5_CRYP1</name>
<dbReference type="InterPro" id="IPR050529">
    <property type="entry name" value="CYP450_sterol_14alpha_dmase"/>
</dbReference>
<evidence type="ECO:0000313" key="6">
    <source>
        <dbReference type="Proteomes" id="UP000803844"/>
    </source>
</evidence>
<protein>
    <recommendedName>
        <fullName evidence="7">Cytochrome P450</fullName>
    </recommendedName>
</protein>
<dbReference type="OrthoDB" id="3366823at2759"/>
<evidence type="ECO:0008006" key="7">
    <source>
        <dbReference type="Google" id="ProtNLM"/>
    </source>
</evidence>
<proteinExistence type="inferred from homology"/>
<keyword evidence="3" id="KW-0479">Metal-binding</keyword>
<dbReference type="InterPro" id="IPR036396">
    <property type="entry name" value="Cyt_P450_sf"/>
</dbReference>
<sequence length="358" mass="40450">MLLSNPEHIIAIFKATKQAGAKPATSMALRRAFGASVKAAKYWDADDSGIAVQPRKAIYKAPNERLILALEKQLNAEGIQEQRTHYPDLYAFVQSVVGRSATKTLMGPYLLELSPDILDDFQIYDKNLLKFLFGWPRCLARGAYQARDRLLMAVEKWHTKAHKKASENVDKIAPEDPEFDAYFGFKLIRARQSAMMKMGVLDDRDRATPDLGLMFALENEPFLWARHSIFNRKAAFIDEAWNAMGHSPGKPLAIFDAERFLVAQDINATTQRDEPTFSLEGLAGCWLPFRGGQRMCSGRHFTKSRMLGTFAMLFTRYELELAPGVGDVKPDLKWYPTGTLPPSDKVLFRIRMKVGVQI</sequence>
<evidence type="ECO:0000256" key="4">
    <source>
        <dbReference type="ARBA" id="ARBA00023004"/>
    </source>
</evidence>
<dbReference type="PANTHER" id="PTHR24304:SF2">
    <property type="entry name" value="24-HYDROXYCHOLESTEROL 7-ALPHA-HYDROXYLASE"/>
    <property type="match status" value="1"/>
</dbReference>
<dbReference type="GO" id="GO:0008395">
    <property type="term" value="F:steroid hydroxylase activity"/>
    <property type="evidence" value="ECO:0007669"/>
    <property type="project" value="TreeGrafter"/>
</dbReference>
<evidence type="ECO:0000256" key="3">
    <source>
        <dbReference type="ARBA" id="ARBA00022723"/>
    </source>
</evidence>
<dbReference type="AlphaFoldDB" id="A0A9P4XTY5"/>
<accession>A0A9P4XTY5</accession>
<dbReference type="SUPFAM" id="SSF48264">
    <property type="entry name" value="Cytochrome P450"/>
    <property type="match status" value="1"/>
</dbReference>
<dbReference type="GO" id="GO:0020037">
    <property type="term" value="F:heme binding"/>
    <property type="evidence" value="ECO:0007669"/>
    <property type="project" value="InterPro"/>
</dbReference>
<dbReference type="EMBL" id="MU032352">
    <property type="protein sequence ID" value="KAF3761197.1"/>
    <property type="molecule type" value="Genomic_DNA"/>
</dbReference>
<reference evidence="5" key="1">
    <citation type="journal article" date="2020" name="Phytopathology">
        <title>Genome sequence of the chestnut blight fungus Cryphonectria parasitica EP155: A fundamental resource for an archetypical invasive plant pathogen.</title>
        <authorList>
            <person name="Crouch J.A."/>
            <person name="Dawe A."/>
            <person name="Aerts A."/>
            <person name="Barry K."/>
            <person name="Churchill A.C.L."/>
            <person name="Grimwood J."/>
            <person name="Hillman B."/>
            <person name="Milgroom M.G."/>
            <person name="Pangilinan J."/>
            <person name="Smith M."/>
            <person name="Salamov A."/>
            <person name="Schmutz J."/>
            <person name="Yadav J."/>
            <person name="Grigoriev I.V."/>
            <person name="Nuss D."/>
        </authorList>
    </citation>
    <scope>NUCLEOTIDE SEQUENCE</scope>
    <source>
        <strain evidence="5">EP155</strain>
    </source>
</reference>
<dbReference type="PANTHER" id="PTHR24304">
    <property type="entry name" value="CYTOCHROME P450 FAMILY 7"/>
    <property type="match status" value="1"/>
</dbReference>
<dbReference type="GO" id="GO:0016705">
    <property type="term" value="F:oxidoreductase activity, acting on paired donors, with incorporation or reduction of molecular oxygen"/>
    <property type="evidence" value="ECO:0007669"/>
    <property type="project" value="InterPro"/>
</dbReference>
<dbReference type="Gene3D" id="1.10.630.10">
    <property type="entry name" value="Cytochrome P450"/>
    <property type="match status" value="2"/>
</dbReference>
<dbReference type="RefSeq" id="XP_040772176.1">
    <property type="nucleotide sequence ID" value="XM_040925633.1"/>
</dbReference>
<gene>
    <name evidence="5" type="ORF">M406DRAFT_73632</name>
</gene>